<proteinExistence type="predicted"/>
<gene>
    <name evidence="1" type="ORF">H671_21184</name>
</gene>
<dbReference type="AlphaFoldDB" id="A0A061HW27"/>
<protein>
    <submittedName>
        <fullName evidence="1">Uncharacterized protein</fullName>
    </submittedName>
</protein>
<dbReference type="EMBL" id="KE687294">
    <property type="protein sequence ID" value="ERE59991.1"/>
    <property type="molecule type" value="Genomic_DNA"/>
</dbReference>
<evidence type="ECO:0000313" key="2">
    <source>
        <dbReference type="Proteomes" id="UP000030759"/>
    </source>
</evidence>
<feature type="non-terminal residue" evidence="1">
    <location>
        <position position="1"/>
    </location>
</feature>
<accession>A0A061HW27</accession>
<sequence length="61" mass="6640">EEWEGLNPAPRAFCTVPLLKNCSSLDSEGENRFAVSLAPPQSACYSACVRAVCERVSHLTE</sequence>
<reference evidence="2" key="1">
    <citation type="journal article" date="2013" name="Nat. Biotechnol.">
        <title>Chinese hamster genome sequenced from sorted chromosomes.</title>
        <authorList>
            <person name="Brinkrolf K."/>
            <person name="Rupp O."/>
            <person name="Laux H."/>
            <person name="Kollin F."/>
            <person name="Ernst W."/>
            <person name="Linke B."/>
            <person name="Kofler R."/>
            <person name="Romand S."/>
            <person name="Hesse F."/>
            <person name="Budach W.E."/>
            <person name="Galosy S."/>
            <person name="Muller D."/>
            <person name="Noll T."/>
            <person name="Wienberg J."/>
            <person name="Jostock T."/>
            <person name="Leonard M."/>
            <person name="Grillari J."/>
            <person name="Tauch A."/>
            <person name="Goesmann A."/>
            <person name="Helk B."/>
            <person name="Mott J.E."/>
            <person name="Puhler A."/>
            <person name="Borth N."/>
        </authorList>
    </citation>
    <scope>NUCLEOTIDE SEQUENCE [LARGE SCALE GENOMIC DNA]</scope>
    <source>
        <strain evidence="2">17A/GY</strain>
    </source>
</reference>
<organism evidence="1 2">
    <name type="scientific">Cricetulus griseus</name>
    <name type="common">Chinese hamster</name>
    <name type="synonym">Cricetulus barabensis griseus</name>
    <dbReference type="NCBI Taxonomy" id="10029"/>
    <lineage>
        <taxon>Eukaryota</taxon>
        <taxon>Metazoa</taxon>
        <taxon>Chordata</taxon>
        <taxon>Craniata</taxon>
        <taxon>Vertebrata</taxon>
        <taxon>Euteleostomi</taxon>
        <taxon>Mammalia</taxon>
        <taxon>Eutheria</taxon>
        <taxon>Euarchontoglires</taxon>
        <taxon>Glires</taxon>
        <taxon>Rodentia</taxon>
        <taxon>Myomorpha</taxon>
        <taxon>Muroidea</taxon>
        <taxon>Cricetidae</taxon>
        <taxon>Cricetinae</taxon>
        <taxon>Cricetulus</taxon>
    </lineage>
</organism>
<dbReference type="Proteomes" id="UP000030759">
    <property type="component" value="Unassembled WGS sequence"/>
</dbReference>
<name>A0A061HW27_CRIGR</name>
<evidence type="ECO:0000313" key="1">
    <source>
        <dbReference type="EMBL" id="ERE59991.1"/>
    </source>
</evidence>